<comment type="subcellular location">
    <subcellularLocation>
        <location evidence="1">Membrane</location>
        <topology evidence="1">Multi-pass membrane protein</topology>
    </subcellularLocation>
</comment>
<feature type="domain" description="EamA" evidence="7">
    <location>
        <begin position="21"/>
        <end position="147"/>
    </location>
</feature>
<keyword evidence="10" id="KW-1185">Reference proteome</keyword>
<name>A0A1C3JY94_9BURK</name>
<feature type="transmembrane region" description="Helical" evidence="6">
    <location>
        <begin position="278"/>
        <end position="295"/>
    </location>
</feature>
<dbReference type="SUPFAM" id="SSF103481">
    <property type="entry name" value="Multidrug resistance efflux transporter EmrE"/>
    <property type="match status" value="2"/>
</dbReference>
<keyword evidence="4 6" id="KW-1133">Transmembrane helix</keyword>
<feature type="domain" description="EamA" evidence="7">
    <location>
        <begin position="159"/>
        <end position="295"/>
    </location>
</feature>
<dbReference type="InterPro" id="IPR050638">
    <property type="entry name" value="AA-Vitamin_Transporters"/>
</dbReference>
<dbReference type="GO" id="GO:0016020">
    <property type="term" value="C:membrane"/>
    <property type="evidence" value="ECO:0007669"/>
    <property type="project" value="UniProtKB-SubCell"/>
</dbReference>
<dbReference type="Pfam" id="PF00892">
    <property type="entry name" value="EamA"/>
    <property type="match status" value="2"/>
</dbReference>
<dbReference type="EMBL" id="FLRC01000006">
    <property type="protein sequence ID" value="SBT24124.1"/>
    <property type="molecule type" value="Genomic_DNA"/>
</dbReference>
<dbReference type="Proteomes" id="UP000078558">
    <property type="component" value="Chromosome I"/>
</dbReference>
<feature type="transmembrane region" description="Helical" evidence="6">
    <location>
        <begin position="221"/>
        <end position="241"/>
    </location>
</feature>
<reference evidence="8 10" key="1">
    <citation type="submission" date="2016-06" db="EMBL/GenBank/DDBJ databases">
        <authorList>
            <person name="Kjaerup R.B."/>
            <person name="Dalgaard T.S."/>
            <person name="Juul-Madsen H.R."/>
        </authorList>
    </citation>
    <scope>NUCLEOTIDE SEQUENCE [LARGE SCALE GENOMIC DNA]</scope>
    <source>
        <strain evidence="8">Orrdi1</strain>
    </source>
</reference>
<evidence type="ECO:0000256" key="5">
    <source>
        <dbReference type="ARBA" id="ARBA00023136"/>
    </source>
</evidence>
<evidence type="ECO:0000259" key="7">
    <source>
        <dbReference type="Pfam" id="PF00892"/>
    </source>
</evidence>
<evidence type="ECO:0000313" key="9">
    <source>
        <dbReference type="EMBL" id="SOE51441.1"/>
    </source>
</evidence>
<feature type="transmembrane region" description="Helical" evidence="6">
    <location>
        <begin position="189"/>
        <end position="209"/>
    </location>
</feature>
<gene>
    <name evidence="8" type="ORF">ODI_02212</name>
    <name evidence="9" type="ORF">ODI_R3443</name>
</gene>
<dbReference type="PANTHER" id="PTHR32322:SF2">
    <property type="entry name" value="EAMA DOMAIN-CONTAINING PROTEIN"/>
    <property type="match status" value="1"/>
</dbReference>
<reference evidence="9 10" key="2">
    <citation type="submission" date="2017-08" db="EMBL/GenBank/DDBJ databases">
        <authorList>
            <person name="de Groot N.N."/>
        </authorList>
    </citation>
    <scope>NUCLEOTIDE SEQUENCE [LARGE SCALE GENOMIC DNA]</scope>
    <source>
        <strain evidence="9">Orrdi1</strain>
    </source>
</reference>
<comment type="similarity">
    <text evidence="2">Belongs to the EamA transporter family.</text>
</comment>
<dbReference type="InterPro" id="IPR037185">
    <property type="entry name" value="EmrE-like"/>
</dbReference>
<organism evidence="8 10">
    <name type="scientific">Orrella dioscoreae</name>
    <dbReference type="NCBI Taxonomy" id="1851544"/>
    <lineage>
        <taxon>Bacteria</taxon>
        <taxon>Pseudomonadati</taxon>
        <taxon>Pseudomonadota</taxon>
        <taxon>Betaproteobacteria</taxon>
        <taxon>Burkholderiales</taxon>
        <taxon>Alcaligenaceae</taxon>
        <taxon>Orrella</taxon>
    </lineage>
</organism>
<keyword evidence="3 6" id="KW-0812">Transmembrane</keyword>
<dbReference type="AlphaFoldDB" id="A0A1C3JY94"/>
<feature type="transmembrane region" description="Helical" evidence="6">
    <location>
        <begin position="131"/>
        <end position="152"/>
    </location>
</feature>
<evidence type="ECO:0000313" key="8">
    <source>
        <dbReference type="EMBL" id="SBT24124.1"/>
    </source>
</evidence>
<sequence length="301" mass="31690">MRNLSLAPSPPVVIPLLLLEAGLVIAWSSGFVGMRFALDHAPVFLVVFWRCVLLTLCLLPWVARSVWRTPAPLLLRQAAIGLLAMACYLAGVAKGIEHGVPAGMAALIADLLPVGTALIAACVLRHRLGRLTWAGLGIGLAGTLIVLRDALALGDAPAWAYAMPLLGMLALAVATLWQKRDPSTASMDLLPTLWIQCAVSTVFFGILAGQEGSLAPVASGGFAAAVLWTAVLSSLGGYGLYWLCLRRSSPTRVASVLYLSPAATLLWAWSLFGEPLTWLMLAGTAVCGAGVWLVARGESRT</sequence>
<proteinExistence type="inferred from homology"/>
<evidence type="ECO:0000256" key="3">
    <source>
        <dbReference type="ARBA" id="ARBA00022692"/>
    </source>
</evidence>
<keyword evidence="5 6" id="KW-0472">Membrane</keyword>
<evidence type="ECO:0000256" key="2">
    <source>
        <dbReference type="ARBA" id="ARBA00007362"/>
    </source>
</evidence>
<feature type="transmembrane region" description="Helical" evidence="6">
    <location>
        <begin position="253"/>
        <end position="272"/>
    </location>
</feature>
<feature type="transmembrane region" description="Helical" evidence="6">
    <location>
        <begin position="102"/>
        <end position="124"/>
    </location>
</feature>
<feature type="transmembrane region" description="Helical" evidence="6">
    <location>
        <begin position="158"/>
        <end position="177"/>
    </location>
</feature>
<protein>
    <submittedName>
        <fullName evidence="8">Permease of the drug/metabolite transporter (DMT) superfamily</fullName>
    </submittedName>
</protein>
<dbReference type="PANTHER" id="PTHR32322">
    <property type="entry name" value="INNER MEMBRANE TRANSPORTER"/>
    <property type="match status" value="1"/>
</dbReference>
<dbReference type="KEGG" id="odi:ODI_R3443"/>
<dbReference type="OrthoDB" id="9809509at2"/>
<feature type="transmembrane region" description="Helical" evidence="6">
    <location>
        <begin position="74"/>
        <end position="96"/>
    </location>
</feature>
<dbReference type="InterPro" id="IPR000620">
    <property type="entry name" value="EamA_dom"/>
</dbReference>
<dbReference type="STRING" id="1851544.ODI_02212"/>
<evidence type="ECO:0000256" key="4">
    <source>
        <dbReference type="ARBA" id="ARBA00022989"/>
    </source>
</evidence>
<dbReference type="EMBL" id="LT907988">
    <property type="protein sequence ID" value="SOE51441.1"/>
    <property type="molecule type" value="Genomic_DNA"/>
</dbReference>
<accession>A0A1C3JY94</accession>
<evidence type="ECO:0000313" key="10">
    <source>
        <dbReference type="Proteomes" id="UP000078558"/>
    </source>
</evidence>
<dbReference type="RefSeq" id="WP_067749982.1">
    <property type="nucleotide sequence ID" value="NZ_LT907988.1"/>
</dbReference>
<evidence type="ECO:0000256" key="1">
    <source>
        <dbReference type="ARBA" id="ARBA00004141"/>
    </source>
</evidence>
<feature type="transmembrane region" description="Helical" evidence="6">
    <location>
        <begin position="43"/>
        <end position="62"/>
    </location>
</feature>
<evidence type="ECO:0000256" key="6">
    <source>
        <dbReference type="SAM" id="Phobius"/>
    </source>
</evidence>
<feature type="transmembrane region" description="Helical" evidence="6">
    <location>
        <begin position="12"/>
        <end position="37"/>
    </location>
</feature>